<gene>
    <name evidence="1" type="ORF">COK81_00005</name>
</gene>
<protein>
    <submittedName>
        <fullName evidence="1">Transcriptional regulator</fullName>
    </submittedName>
</protein>
<feature type="non-terminal residue" evidence="1">
    <location>
        <position position="1"/>
    </location>
</feature>
<dbReference type="AlphaFoldDB" id="A0A9X7B5S3"/>
<dbReference type="NCBIfam" id="NF038310">
    <property type="entry name" value="lysogeny_AimR"/>
    <property type="match status" value="1"/>
</dbReference>
<dbReference type="Proteomes" id="UP000225910">
    <property type="component" value="Unassembled WGS sequence"/>
</dbReference>
<comment type="caution">
    <text evidence="1">The sequence shown here is derived from an EMBL/GenBank/DDBJ whole genome shotgun (WGS) entry which is preliminary data.</text>
</comment>
<sequence>LMVRKYAKVFQFYQRRLQGEDIQEIYLELKTFQSNINKKEKDLAILCDLLSIMILLDLGDIKLVPTYRNRIKRNLLKMGSNHLKMIYHFLFIELHSYYLLRTNQMTLFHRYNQSLQQLKNLDFFPVMKGALHLKAGESYLLSNYDMAIYHLEKSLEIFHLYQDESRYKQALHDIHFLRISHWRDIDKIDFKQLHPAEQALFYIELGQYDKAIILLNDLERKHGKLTALQICYKGRATLNLSLIQQSIQMFQSNNDFFFVQYAEKAYQKVLHQEQTIKS</sequence>
<accession>A0A9X7B5S3</accession>
<dbReference type="EMBL" id="NVCU01000001">
    <property type="protein sequence ID" value="PFU03971.1"/>
    <property type="molecule type" value="Genomic_DNA"/>
</dbReference>
<reference evidence="1 2" key="1">
    <citation type="submission" date="2017-09" db="EMBL/GenBank/DDBJ databases">
        <title>Large-scale bioinformatics analysis of Bacillus genomes uncovers conserved roles of natural products in bacterial physiology.</title>
        <authorList>
            <consortium name="Agbiome Team Llc"/>
            <person name="Bleich R.M."/>
            <person name="Grubbs K.J."/>
            <person name="Santa Maria K.C."/>
            <person name="Allen S.E."/>
            <person name="Farag S."/>
            <person name="Shank E.A."/>
            <person name="Bowers A."/>
        </authorList>
    </citation>
    <scope>NUCLEOTIDE SEQUENCE [LARGE SCALE GENOMIC DNA]</scope>
    <source>
        <strain evidence="1 2">AFS064137</strain>
    </source>
</reference>
<dbReference type="RefSeq" id="WP_098678159.1">
    <property type="nucleotide sequence ID" value="NZ_NVCU01000001.1"/>
</dbReference>
<dbReference type="Pfam" id="PF22871">
    <property type="entry name" value="AimR"/>
    <property type="match status" value="1"/>
</dbReference>
<name>A0A9X7B5S3_BACTU</name>
<evidence type="ECO:0000313" key="2">
    <source>
        <dbReference type="Proteomes" id="UP000225910"/>
    </source>
</evidence>
<organism evidence="1 2">
    <name type="scientific">Bacillus thuringiensis</name>
    <dbReference type="NCBI Taxonomy" id="1428"/>
    <lineage>
        <taxon>Bacteria</taxon>
        <taxon>Bacillati</taxon>
        <taxon>Bacillota</taxon>
        <taxon>Bacilli</taxon>
        <taxon>Bacillales</taxon>
        <taxon>Bacillaceae</taxon>
        <taxon>Bacillus</taxon>
        <taxon>Bacillus cereus group</taxon>
    </lineage>
</organism>
<dbReference type="InterPro" id="IPR047705">
    <property type="entry name" value="AimR-like"/>
</dbReference>
<evidence type="ECO:0000313" key="1">
    <source>
        <dbReference type="EMBL" id="PFU03971.1"/>
    </source>
</evidence>
<proteinExistence type="predicted"/>